<reference evidence="2" key="1">
    <citation type="journal article" date="2009" name="Rice">
        <title>De Novo Next Generation Sequencing of Plant Genomes.</title>
        <authorList>
            <person name="Rounsley S."/>
            <person name="Marri P.R."/>
            <person name="Yu Y."/>
            <person name="He R."/>
            <person name="Sisneros N."/>
            <person name="Goicoechea J.L."/>
            <person name="Lee S.J."/>
            <person name="Angelova A."/>
            <person name="Kudrna D."/>
            <person name="Luo M."/>
            <person name="Affourtit J."/>
            <person name="Desany B."/>
            <person name="Knight J."/>
            <person name="Niazi F."/>
            <person name="Egholm M."/>
            <person name="Wing R.A."/>
        </authorList>
    </citation>
    <scope>NUCLEOTIDE SEQUENCE [LARGE SCALE GENOMIC DNA]</scope>
    <source>
        <strain evidence="2">cv. IRGC 105608</strain>
    </source>
</reference>
<name>A0A0D3HBT9_9ORYZ</name>
<accession>A0A0D3HBT9</accession>
<dbReference type="EnsemblPlants" id="OBART10G04370.1">
    <property type="protein sequence ID" value="OBART10G04370.1"/>
    <property type="gene ID" value="OBART10G04370"/>
</dbReference>
<feature type="compositionally biased region" description="Polar residues" evidence="1">
    <location>
        <begin position="76"/>
        <end position="86"/>
    </location>
</feature>
<proteinExistence type="predicted"/>
<dbReference type="AlphaFoldDB" id="A0A0D3HBT9"/>
<evidence type="ECO:0000256" key="1">
    <source>
        <dbReference type="SAM" id="MobiDB-lite"/>
    </source>
</evidence>
<feature type="region of interest" description="Disordered" evidence="1">
    <location>
        <begin position="1"/>
        <end position="86"/>
    </location>
</feature>
<evidence type="ECO:0000313" key="2">
    <source>
        <dbReference type="EnsemblPlants" id="OBART10G04370.1"/>
    </source>
</evidence>
<sequence>MWPDVARCGRASASCPRASAWRDPAAEEGRDPAATAATSSGSSRRTGGRCSHLVKSIVKPRPGKNVGEIGDARSGLCNTGSGSSKG</sequence>
<organism evidence="2">
    <name type="scientific">Oryza barthii</name>
    <dbReference type="NCBI Taxonomy" id="65489"/>
    <lineage>
        <taxon>Eukaryota</taxon>
        <taxon>Viridiplantae</taxon>
        <taxon>Streptophyta</taxon>
        <taxon>Embryophyta</taxon>
        <taxon>Tracheophyta</taxon>
        <taxon>Spermatophyta</taxon>
        <taxon>Magnoliopsida</taxon>
        <taxon>Liliopsida</taxon>
        <taxon>Poales</taxon>
        <taxon>Poaceae</taxon>
        <taxon>BOP clade</taxon>
        <taxon>Oryzoideae</taxon>
        <taxon>Oryzeae</taxon>
        <taxon>Oryzinae</taxon>
        <taxon>Oryza</taxon>
    </lineage>
</organism>
<evidence type="ECO:0000313" key="3">
    <source>
        <dbReference type="Proteomes" id="UP000026960"/>
    </source>
</evidence>
<protein>
    <submittedName>
        <fullName evidence="2">Uncharacterized protein</fullName>
    </submittedName>
</protein>
<dbReference type="HOGENOM" id="CLU_191746_0_0_1"/>
<feature type="compositionally biased region" description="Low complexity" evidence="1">
    <location>
        <begin position="33"/>
        <end position="49"/>
    </location>
</feature>
<dbReference type="Gramene" id="OBART10G04370.1">
    <property type="protein sequence ID" value="OBART10G04370.1"/>
    <property type="gene ID" value="OBART10G04370"/>
</dbReference>
<dbReference type="Proteomes" id="UP000026960">
    <property type="component" value="Chromosome 10"/>
</dbReference>
<reference evidence="2" key="2">
    <citation type="submission" date="2015-03" db="UniProtKB">
        <authorList>
            <consortium name="EnsemblPlants"/>
        </authorList>
    </citation>
    <scope>IDENTIFICATION</scope>
</reference>
<dbReference type="PaxDb" id="65489-OBART10G04370.1"/>
<keyword evidence="3" id="KW-1185">Reference proteome</keyword>